<dbReference type="PROSITE" id="PS50240">
    <property type="entry name" value="TRYPSIN_DOM"/>
    <property type="match status" value="1"/>
</dbReference>
<dbReference type="GO" id="GO:0004252">
    <property type="term" value="F:serine-type endopeptidase activity"/>
    <property type="evidence" value="ECO:0007669"/>
    <property type="project" value="InterPro"/>
</dbReference>
<dbReference type="PROSITE" id="PS00135">
    <property type="entry name" value="TRYPSIN_SER"/>
    <property type="match status" value="1"/>
</dbReference>
<proteinExistence type="inferred from homology"/>
<dbReference type="GO" id="GO:0006508">
    <property type="term" value="P:proteolysis"/>
    <property type="evidence" value="ECO:0007669"/>
    <property type="project" value="UniProtKB-KW"/>
</dbReference>
<dbReference type="CDD" id="cd00190">
    <property type="entry name" value="Tryp_SPc"/>
    <property type="match status" value="1"/>
</dbReference>
<dbReference type="SMART" id="SM00020">
    <property type="entry name" value="Tryp_SPc"/>
    <property type="match status" value="1"/>
</dbReference>
<dbReference type="SUPFAM" id="SSF50494">
    <property type="entry name" value="Trypsin-like serine proteases"/>
    <property type="match status" value="1"/>
</dbReference>
<dbReference type="PANTHER" id="PTHR24252">
    <property type="entry name" value="ACROSIN-RELATED"/>
    <property type="match status" value="1"/>
</dbReference>
<protein>
    <recommendedName>
        <fullName evidence="5">Peptidase S1 domain-containing protein</fullName>
    </recommendedName>
</protein>
<dbReference type="Proteomes" id="UP000663834">
    <property type="component" value="Unassembled WGS sequence"/>
</dbReference>
<gene>
    <name evidence="7" type="ORF">GIL414_LOCUS33553</name>
    <name evidence="6" type="ORF">KQP761_LOCUS4698</name>
</gene>
<keyword evidence="3" id="KW-0720">Serine protease</keyword>
<comment type="caution">
    <text evidence="6">The sequence shown here is derived from an EMBL/GenBank/DDBJ whole genome shotgun (WGS) entry which is preliminary data.</text>
</comment>
<accession>A0A815DLV3</accession>
<dbReference type="FunFam" id="2.40.10.10:FF:000068">
    <property type="entry name" value="transmembrane protease serine 2"/>
    <property type="match status" value="1"/>
</dbReference>
<dbReference type="InterPro" id="IPR043504">
    <property type="entry name" value="Peptidase_S1_PA_chymotrypsin"/>
</dbReference>
<evidence type="ECO:0000256" key="2">
    <source>
        <dbReference type="ARBA" id="ARBA00024195"/>
    </source>
</evidence>
<sequence length="348" mass="37592">MTNRAETLVFFILLLIISVRSTTYQCDPTIQCGCSAQSTVVTSRIVGGEAAADYTWGWMLSLQRSFSHTCSASLLTSEYAVTAAHCVYGVIDISILSILAGTNYLYNTSITTIQRRAVTMVTIHPDFNPVTITNDIAILEFAPLTITSNSKLAFICLPEQNQDPFQTNSNLVAIGWGTTLQWSKTPSSYLQQVTVQAFSSTSTQCQRSGITNTTLSFCAGIIGGGKDTCQGDSGGPLMAFVNNSWVLAGVTSFGYGCAQAGYPGVYTRVSVFISFINSNVGFSVPATATRTSQTETDTTTVLMMIPTAIQNTNQSIFSGNHGNAIYEPMTVMRLWFSVLNCFLLCYLS</sequence>
<dbReference type="InterPro" id="IPR018114">
    <property type="entry name" value="TRYPSIN_HIS"/>
</dbReference>
<dbReference type="AlphaFoldDB" id="A0A815DLV3"/>
<keyword evidence="4" id="KW-0732">Signal</keyword>
<dbReference type="EMBL" id="CAJNOW010000973">
    <property type="protein sequence ID" value="CAF1299549.1"/>
    <property type="molecule type" value="Genomic_DNA"/>
</dbReference>
<feature type="domain" description="Peptidase S1" evidence="5">
    <location>
        <begin position="45"/>
        <end position="281"/>
    </location>
</feature>
<keyword evidence="3" id="KW-0378">Hydrolase</keyword>
<dbReference type="InterPro" id="IPR009003">
    <property type="entry name" value="Peptidase_S1_PA"/>
</dbReference>
<evidence type="ECO:0000259" key="5">
    <source>
        <dbReference type="PROSITE" id="PS50240"/>
    </source>
</evidence>
<dbReference type="Gene3D" id="2.40.10.10">
    <property type="entry name" value="Trypsin-like serine proteases"/>
    <property type="match status" value="1"/>
</dbReference>
<evidence type="ECO:0000256" key="4">
    <source>
        <dbReference type="SAM" id="SignalP"/>
    </source>
</evidence>
<keyword evidence="1" id="KW-1015">Disulfide bond</keyword>
<dbReference type="Proteomes" id="UP000681720">
    <property type="component" value="Unassembled WGS sequence"/>
</dbReference>
<feature type="signal peptide" evidence="4">
    <location>
        <begin position="1"/>
        <end position="21"/>
    </location>
</feature>
<evidence type="ECO:0000313" key="8">
    <source>
        <dbReference type="Proteomes" id="UP000663834"/>
    </source>
</evidence>
<name>A0A815DLV3_9BILA</name>
<comment type="similarity">
    <text evidence="2">Belongs to the peptidase S1 family. CLIP subfamily.</text>
</comment>
<evidence type="ECO:0000256" key="3">
    <source>
        <dbReference type="RuleBase" id="RU363034"/>
    </source>
</evidence>
<reference evidence="6" key="1">
    <citation type="submission" date="2021-02" db="EMBL/GenBank/DDBJ databases">
        <authorList>
            <person name="Nowell W R."/>
        </authorList>
    </citation>
    <scope>NUCLEOTIDE SEQUENCE</scope>
</reference>
<dbReference type="PROSITE" id="PS00134">
    <property type="entry name" value="TRYPSIN_HIS"/>
    <property type="match status" value="1"/>
</dbReference>
<dbReference type="PANTHER" id="PTHR24252:SF7">
    <property type="entry name" value="HYALIN"/>
    <property type="match status" value="1"/>
</dbReference>
<dbReference type="InterPro" id="IPR001314">
    <property type="entry name" value="Peptidase_S1A"/>
</dbReference>
<dbReference type="InterPro" id="IPR001254">
    <property type="entry name" value="Trypsin_dom"/>
</dbReference>
<dbReference type="InterPro" id="IPR033116">
    <property type="entry name" value="TRYPSIN_SER"/>
</dbReference>
<keyword evidence="3" id="KW-0645">Protease</keyword>
<evidence type="ECO:0000256" key="1">
    <source>
        <dbReference type="ARBA" id="ARBA00023157"/>
    </source>
</evidence>
<dbReference type="Pfam" id="PF00089">
    <property type="entry name" value="Trypsin"/>
    <property type="match status" value="1"/>
</dbReference>
<dbReference type="FunFam" id="2.40.10.10:FF:000002">
    <property type="entry name" value="Transmembrane protease serine"/>
    <property type="match status" value="1"/>
</dbReference>
<organism evidence="6 8">
    <name type="scientific">Rotaria magnacalcarata</name>
    <dbReference type="NCBI Taxonomy" id="392030"/>
    <lineage>
        <taxon>Eukaryota</taxon>
        <taxon>Metazoa</taxon>
        <taxon>Spiralia</taxon>
        <taxon>Gnathifera</taxon>
        <taxon>Rotifera</taxon>
        <taxon>Eurotatoria</taxon>
        <taxon>Bdelloidea</taxon>
        <taxon>Philodinida</taxon>
        <taxon>Philodinidae</taxon>
        <taxon>Rotaria</taxon>
    </lineage>
</organism>
<dbReference type="PRINTS" id="PR00722">
    <property type="entry name" value="CHYMOTRYPSIN"/>
</dbReference>
<dbReference type="OrthoDB" id="10059102at2759"/>
<evidence type="ECO:0000313" key="7">
    <source>
        <dbReference type="EMBL" id="CAF4475529.1"/>
    </source>
</evidence>
<feature type="chain" id="PRO_5035606101" description="Peptidase S1 domain-containing protein" evidence="4">
    <location>
        <begin position="22"/>
        <end position="348"/>
    </location>
</feature>
<evidence type="ECO:0000313" key="6">
    <source>
        <dbReference type="EMBL" id="CAF1299549.1"/>
    </source>
</evidence>
<dbReference type="EMBL" id="CAJOBJ010074768">
    <property type="protein sequence ID" value="CAF4475529.1"/>
    <property type="molecule type" value="Genomic_DNA"/>
</dbReference>